<dbReference type="OrthoDB" id="7064118at2"/>
<feature type="region of interest" description="Disordered" evidence="1">
    <location>
        <begin position="1"/>
        <end position="22"/>
    </location>
</feature>
<protein>
    <submittedName>
        <fullName evidence="2">Uncharacterized protein</fullName>
    </submittedName>
</protein>
<dbReference type="Gene3D" id="3.30.70.1230">
    <property type="entry name" value="Nucleotide cyclase"/>
    <property type="match status" value="1"/>
</dbReference>
<comment type="caution">
    <text evidence="2">The sequence shown here is derived from an EMBL/GenBank/DDBJ whole genome shotgun (WGS) entry which is preliminary data.</text>
</comment>
<dbReference type="SUPFAM" id="SSF55073">
    <property type="entry name" value="Nucleotide cyclase"/>
    <property type="match status" value="1"/>
</dbReference>
<gene>
    <name evidence="2" type="ORF">RJ41_14035</name>
</gene>
<name>A0A0B3YZ85_9ALTE</name>
<feature type="compositionally biased region" description="Basic and acidic residues" evidence="1">
    <location>
        <begin position="1"/>
        <end position="17"/>
    </location>
</feature>
<evidence type="ECO:0000313" key="3">
    <source>
        <dbReference type="Proteomes" id="UP000031197"/>
    </source>
</evidence>
<keyword evidence="3" id="KW-1185">Reference proteome</keyword>
<proteinExistence type="predicted"/>
<organism evidence="2 3">
    <name type="scientific">Alteromonas marina</name>
    <dbReference type="NCBI Taxonomy" id="203795"/>
    <lineage>
        <taxon>Bacteria</taxon>
        <taxon>Pseudomonadati</taxon>
        <taxon>Pseudomonadota</taxon>
        <taxon>Gammaproteobacteria</taxon>
        <taxon>Alteromonadales</taxon>
        <taxon>Alteromonadaceae</taxon>
        <taxon>Alteromonas/Salinimonas group</taxon>
        <taxon>Alteromonas</taxon>
    </lineage>
</organism>
<reference evidence="2 3" key="1">
    <citation type="submission" date="2014-12" db="EMBL/GenBank/DDBJ databases">
        <title>Genome sequencing of Alteromonas marina AD001.</title>
        <authorList>
            <person name="Adrian T.G.S."/>
            <person name="Chan K.G."/>
        </authorList>
    </citation>
    <scope>NUCLEOTIDE SEQUENCE [LARGE SCALE GENOMIC DNA]</scope>
    <source>
        <strain evidence="2 3">AD001</strain>
    </source>
</reference>
<dbReference type="EMBL" id="JWLW01000029">
    <property type="protein sequence ID" value="KHT49604.1"/>
    <property type="molecule type" value="Genomic_DNA"/>
</dbReference>
<dbReference type="AlphaFoldDB" id="A0A0B3YZ85"/>
<evidence type="ECO:0000256" key="1">
    <source>
        <dbReference type="SAM" id="MobiDB-lite"/>
    </source>
</evidence>
<accession>A0A0B3YZ85</accession>
<dbReference type="Proteomes" id="UP000031197">
    <property type="component" value="Unassembled WGS sequence"/>
</dbReference>
<sequence>MSIESRKDNAAHSEMTKKSALTSNAKKRAGVITGDVSNSQSYSDAEFREIIATLRERLTYYAEYYGGDFDIYRGDAFQLVVAQPQHSIAAAVGLRLALKAHALSVDVRMSVAVGEAQFRPSEVKTGTGDAFVLSGRGLDNIKPHHLTFCSGEQTLDDKTQLLTRFADAHISGLTQTQSQTLLAYLEATDKSHESVAAILDKNRSNVSRILNASNYKLIAEYLDYMERALILWVQGGTSLKTEQLTKED</sequence>
<dbReference type="RefSeq" id="WP_039222048.1">
    <property type="nucleotide sequence ID" value="NZ_JWLW01000029.1"/>
</dbReference>
<dbReference type="InterPro" id="IPR029787">
    <property type="entry name" value="Nucleotide_cyclase"/>
</dbReference>
<evidence type="ECO:0000313" key="2">
    <source>
        <dbReference type="EMBL" id="KHT49604.1"/>
    </source>
</evidence>